<protein>
    <submittedName>
        <fullName evidence="1">Subtilisin-like protease SBT5.4</fullName>
    </submittedName>
</protein>
<name>A0ACB8P2Y6_CITSI</name>
<accession>A0ACB8P2Y6</accession>
<gene>
    <name evidence="1" type="ORF">KPL71_002140</name>
</gene>
<evidence type="ECO:0000313" key="1">
    <source>
        <dbReference type="EMBL" id="KAH9804429.1"/>
    </source>
</evidence>
<organism evidence="1 2">
    <name type="scientific">Citrus sinensis</name>
    <name type="common">Sweet orange</name>
    <name type="synonym">Citrus aurantium var. sinensis</name>
    <dbReference type="NCBI Taxonomy" id="2711"/>
    <lineage>
        <taxon>Eukaryota</taxon>
        <taxon>Viridiplantae</taxon>
        <taxon>Streptophyta</taxon>
        <taxon>Embryophyta</taxon>
        <taxon>Tracheophyta</taxon>
        <taxon>Spermatophyta</taxon>
        <taxon>Magnoliopsida</taxon>
        <taxon>eudicotyledons</taxon>
        <taxon>Gunneridae</taxon>
        <taxon>Pentapetalae</taxon>
        <taxon>rosids</taxon>
        <taxon>malvids</taxon>
        <taxon>Sapindales</taxon>
        <taxon>Rutaceae</taxon>
        <taxon>Aurantioideae</taxon>
        <taxon>Citrus</taxon>
    </lineage>
</organism>
<reference evidence="2" key="1">
    <citation type="journal article" date="2023" name="Hortic. Res.">
        <title>A chromosome-level phased genome enabling allele-level studies in sweet orange: a case study on citrus Huanglongbing tolerance.</title>
        <authorList>
            <person name="Wu B."/>
            <person name="Yu Q."/>
            <person name="Deng Z."/>
            <person name="Duan Y."/>
            <person name="Luo F."/>
            <person name="Gmitter F. Jr."/>
        </authorList>
    </citation>
    <scope>NUCLEOTIDE SEQUENCE [LARGE SCALE GENOMIC DNA]</scope>
    <source>
        <strain evidence="2">cv. Valencia</strain>
    </source>
</reference>
<keyword evidence="2" id="KW-1185">Reference proteome</keyword>
<evidence type="ECO:0000313" key="2">
    <source>
        <dbReference type="Proteomes" id="UP000829398"/>
    </source>
</evidence>
<sequence>MQYILQAIHPDPEPWLGTFGSEHPSLPQLKKIVEIAAKFLLYLLWFLSPSSRALLPPQEGFVKINTDAATNSEKNLAGLGAVIRDETGQVTAAAIKVSKFHGSIAYAEAEAMEWGLQVARDAQSYIVYLGAHSHGPNPTLADLDRAENYHHEFLGSIIGSRDEARELISSSYRRHINGFAADLEEEHAQQLANHPEVVSVFLNKPTKKLTTGAWNFLGLEKDNVIPSNSTWEKARFGEDVIIGGIDSGICPESESFSDEEMGPIPSKWRGTCQNDDHYGVECNRKLIGIRHYNKGLISAATKRNPAFDIPPKLKTGRDLDGHGTHTLSAAAGNFVQYVGAFCNHRYGTAKGGSPRARVASYKVCWYSEDDHNAAHGNDCMEQDTIEAFDDAIHDGVDIITVSLGYDNIADFLSDGVVIGAFHATMNGVLTVAASGNGGPEPQTINNMAPWMLTVGASTMDREFAGYITLGNNKRLRGASLSVDMPRKSYPLISGEDARMANATDKDASCKPGTLDRKKVQGRILVCLHEEKGYEAAKKGAVAMITGASGTFSASYGFLPVTKLKIKDFEAVLDYIKSTKDAKAFMTDAQTEFAIEPSPAVASFSSRGPNRIDPSIIKPDVIAPGVNIVAAYTSERGPTGYARDNRRFAFTAMDGTSMSTPIVAGIAGLIKTVHPDWSPAAIKSAIMTTARATDANNKPISEFNGKEATAFAYGSGHVDPNSALDPGLVYDLTLDDYLGYLCNRGYKEDVVKKFVVDPAKHPCPKSFELANFNYPSIAIPELAGSVTVTRKLKNVGTPGTYKAQVKEIPGISTDVEPGSLTFTHVNEEKTFKITFTLAQNAKPNATNDYVFGELIWSDGTHRVRSPIALKQKSK</sequence>
<proteinExistence type="predicted"/>
<comment type="caution">
    <text evidence="1">The sequence shown here is derived from an EMBL/GenBank/DDBJ whole genome shotgun (WGS) entry which is preliminary data.</text>
</comment>
<dbReference type="EMBL" id="CM039170">
    <property type="protein sequence ID" value="KAH9804429.1"/>
    <property type="molecule type" value="Genomic_DNA"/>
</dbReference>
<dbReference type="Proteomes" id="UP000829398">
    <property type="component" value="Chromosome 1"/>
</dbReference>